<dbReference type="STRING" id="1150864.MILUP08_45464"/>
<keyword evidence="3" id="KW-0238">DNA-binding</keyword>
<proteinExistence type="predicted"/>
<name>I0L9T4_9ACTN</name>
<dbReference type="AlphaFoldDB" id="I0L9T4"/>
<evidence type="ECO:0000256" key="4">
    <source>
        <dbReference type="ARBA" id="ARBA00023163"/>
    </source>
</evidence>
<keyword evidence="2" id="KW-0805">Transcription regulation</keyword>
<evidence type="ECO:0000259" key="7">
    <source>
        <dbReference type="PROSITE" id="PS50110"/>
    </source>
</evidence>
<accession>I0L9T4</accession>
<evidence type="ECO:0000313" key="8">
    <source>
        <dbReference type="EMBL" id="CCH20581.1"/>
    </source>
</evidence>
<protein>
    <submittedName>
        <fullName evidence="8">Two component transcriptional regulator, LuxR family</fullName>
    </submittedName>
</protein>
<evidence type="ECO:0000256" key="1">
    <source>
        <dbReference type="ARBA" id="ARBA00022553"/>
    </source>
</evidence>
<dbReference type="PROSITE" id="PS50110">
    <property type="entry name" value="RESPONSE_REGULATORY"/>
    <property type="match status" value="1"/>
</dbReference>
<keyword evidence="9" id="KW-1185">Reference proteome</keyword>
<dbReference type="SMART" id="SM00448">
    <property type="entry name" value="REC"/>
    <property type="match status" value="1"/>
</dbReference>
<comment type="caution">
    <text evidence="5">Lacks conserved residue(s) required for the propagation of feature annotation.</text>
</comment>
<dbReference type="CDD" id="cd06170">
    <property type="entry name" value="LuxR_C_like"/>
    <property type="match status" value="1"/>
</dbReference>
<dbReference type="SMART" id="SM00421">
    <property type="entry name" value="HTH_LUXR"/>
    <property type="match status" value="1"/>
</dbReference>
<dbReference type="PROSITE" id="PS00622">
    <property type="entry name" value="HTH_LUXR_1"/>
    <property type="match status" value="1"/>
</dbReference>
<feature type="domain" description="HTH luxR-type" evidence="6">
    <location>
        <begin position="150"/>
        <end position="216"/>
    </location>
</feature>
<dbReference type="GO" id="GO:0000160">
    <property type="term" value="P:phosphorelay signal transduction system"/>
    <property type="evidence" value="ECO:0007669"/>
    <property type="project" value="InterPro"/>
</dbReference>
<evidence type="ECO:0000313" key="9">
    <source>
        <dbReference type="Proteomes" id="UP000003448"/>
    </source>
</evidence>
<dbReference type="Pfam" id="PF00196">
    <property type="entry name" value="GerE"/>
    <property type="match status" value="1"/>
</dbReference>
<keyword evidence="1" id="KW-0597">Phosphoprotein</keyword>
<dbReference type="InterPro" id="IPR011006">
    <property type="entry name" value="CheY-like_superfamily"/>
</dbReference>
<dbReference type="SUPFAM" id="SSF46894">
    <property type="entry name" value="C-terminal effector domain of the bipartite response regulators"/>
    <property type="match status" value="1"/>
</dbReference>
<dbReference type="GO" id="GO:0006355">
    <property type="term" value="P:regulation of DNA-templated transcription"/>
    <property type="evidence" value="ECO:0007669"/>
    <property type="project" value="InterPro"/>
</dbReference>
<keyword evidence="4" id="KW-0804">Transcription</keyword>
<dbReference type="Proteomes" id="UP000003448">
    <property type="component" value="Unassembled WGS sequence"/>
</dbReference>
<evidence type="ECO:0000259" key="6">
    <source>
        <dbReference type="PROSITE" id="PS50043"/>
    </source>
</evidence>
<reference evidence="9" key="1">
    <citation type="journal article" date="2012" name="J. Bacteriol.">
        <title>Genome Sequence of Micromonospora lupini Lupac 08, Isolated from Root Nodules of Lupinus angustifolius.</title>
        <authorList>
            <person name="Alonso-Vega P."/>
            <person name="Normand P."/>
            <person name="Bacigalupe R."/>
            <person name="Pujic P."/>
            <person name="Lajus A."/>
            <person name="Vallenet D."/>
            <person name="Carro L."/>
            <person name="Coll P."/>
            <person name="Trujillo M.E."/>
        </authorList>
    </citation>
    <scope>NUCLEOTIDE SEQUENCE [LARGE SCALE GENOMIC DNA]</scope>
    <source>
        <strain evidence="9">Lupac 08</strain>
    </source>
</reference>
<dbReference type="PANTHER" id="PTHR43214">
    <property type="entry name" value="TWO-COMPONENT RESPONSE REGULATOR"/>
    <property type="match status" value="1"/>
</dbReference>
<dbReference type="InterPro" id="IPR001789">
    <property type="entry name" value="Sig_transdc_resp-reg_receiver"/>
</dbReference>
<dbReference type="InterPro" id="IPR016032">
    <property type="entry name" value="Sig_transdc_resp-reg_C-effctor"/>
</dbReference>
<evidence type="ECO:0000256" key="5">
    <source>
        <dbReference type="PROSITE-ProRule" id="PRU00169"/>
    </source>
</evidence>
<organism evidence="8 9">
    <name type="scientific">Micromonospora lupini str. Lupac 08</name>
    <dbReference type="NCBI Taxonomy" id="1150864"/>
    <lineage>
        <taxon>Bacteria</taxon>
        <taxon>Bacillati</taxon>
        <taxon>Actinomycetota</taxon>
        <taxon>Actinomycetes</taxon>
        <taxon>Micromonosporales</taxon>
        <taxon>Micromonosporaceae</taxon>
        <taxon>Micromonospora</taxon>
    </lineage>
</organism>
<dbReference type="PRINTS" id="PR00038">
    <property type="entry name" value="HTHLUXR"/>
</dbReference>
<sequence>MSIRVLVCDELPIVRDGLRTLLGSEPDVSVVDTSDSGNHAIMLARTHRVDVIVTGLKLRGISAVDLIHKINAENLTPRPRFVVFATDDSDDLVSSVFQAGVNGILMPDATWEEVAAAVRAAAAGQTTLAPRIADRLVDWFRRRQPYPEEVFQPAVSTLTPRERQVLLLMADGKSTEEVATELSIGLTTVRTHVYRLRCKLNVKDRAQLVSFAYRAGLMQPA</sequence>
<dbReference type="InterPro" id="IPR039420">
    <property type="entry name" value="WalR-like"/>
</dbReference>
<dbReference type="Pfam" id="PF00072">
    <property type="entry name" value="Response_reg"/>
    <property type="match status" value="1"/>
</dbReference>
<feature type="domain" description="Response regulatory" evidence="7">
    <location>
        <begin position="4"/>
        <end position="122"/>
    </location>
</feature>
<evidence type="ECO:0000256" key="3">
    <source>
        <dbReference type="ARBA" id="ARBA00023125"/>
    </source>
</evidence>
<dbReference type="InterPro" id="IPR058245">
    <property type="entry name" value="NreC/VraR/RcsB-like_REC"/>
</dbReference>
<dbReference type="SUPFAM" id="SSF52172">
    <property type="entry name" value="CheY-like"/>
    <property type="match status" value="1"/>
</dbReference>
<dbReference type="PROSITE" id="PS50043">
    <property type="entry name" value="HTH_LUXR_2"/>
    <property type="match status" value="1"/>
</dbReference>
<dbReference type="PANTHER" id="PTHR43214:SF24">
    <property type="entry name" value="TRANSCRIPTIONAL REGULATORY PROTEIN NARL-RELATED"/>
    <property type="match status" value="1"/>
</dbReference>
<dbReference type="OrthoDB" id="4116209at2"/>
<dbReference type="GO" id="GO:0003677">
    <property type="term" value="F:DNA binding"/>
    <property type="evidence" value="ECO:0007669"/>
    <property type="project" value="UniProtKB-KW"/>
</dbReference>
<evidence type="ECO:0000256" key="2">
    <source>
        <dbReference type="ARBA" id="ARBA00023015"/>
    </source>
</evidence>
<dbReference type="RefSeq" id="WP_007463672.1">
    <property type="nucleotide sequence ID" value="NZ_HF570108.1"/>
</dbReference>
<dbReference type="eggNOG" id="COG2197">
    <property type="taxonomic scope" value="Bacteria"/>
</dbReference>
<dbReference type="CDD" id="cd17535">
    <property type="entry name" value="REC_NarL-like"/>
    <property type="match status" value="1"/>
</dbReference>
<dbReference type="InterPro" id="IPR000792">
    <property type="entry name" value="Tscrpt_reg_LuxR_C"/>
</dbReference>
<gene>
    <name evidence="8" type="ORF">MILUP08_45464</name>
</gene>
<dbReference type="Gene3D" id="3.40.50.2300">
    <property type="match status" value="1"/>
</dbReference>
<dbReference type="EMBL" id="CAIE01000039">
    <property type="protein sequence ID" value="CCH20581.1"/>
    <property type="molecule type" value="Genomic_DNA"/>
</dbReference>
<comment type="caution">
    <text evidence="8">The sequence shown here is derived from an EMBL/GenBank/DDBJ whole genome shotgun (WGS) entry which is preliminary data.</text>
</comment>